<dbReference type="Pfam" id="PF25430">
    <property type="entry name" value="DDX23"/>
    <property type="match status" value="1"/>
</dbReference>
<evidence type="ECO:0000313" key="5">
    <source>
        <dbReference type="Proteomes" id="UP000298663"/>
    </source>
</evidence>
<evidence type="ECO:0000256" key="1">
    <source>
        <dbReference type="ARBA" id="ARBA00047984"/>
    </source>
</evidence>
<evidence type="ECO:0000313" key="4">
    <source>
        <dbReference type="EMBL" id="TKR76079.1"/>
    </source>
</evidence>
<feature type="compositionally biased region" description="Basic residues" evidence="2">
    <location>
        <begin position="349"/>
        <end position="358"/>
    </location>
</feature>
<reference evidence="4 5" key="2">
    <citation type="journal article" date="2019" name="G3 (Bethesda)">
        <title>Hybrid Assembly of the Genome of the Entomopathogenic Nematode Steinernema carpocapsae Identifies the X-Chromosome.</title>
        <authorList>
            <person name="Serra L."/>
            <person name="Macchietto M."/>
            <person name="Macias-Munoz A."/>
            <person name="McGill C.J."/>
            <person name="Rodriguez I.M."/>
            <person name="Rodriguez B."/>
            <person name="Murad R."/>
            <person name="Mortazavi A."/>
        </authorList>
    </citation>
    <scope>NUCLEOTIDE SEQUENCE [LARGE SCALE GENOMIC DNA]</scope>
    <source>
        <strain evidence="4 5">ALL</strain>
    </source>
</reference>
<proteinExistence type="predicted"/>
<dbReference type="AlphaFoldDB" id="A0A4U5N168"/>
<feature type="compositionally biased region" description="Basic residues" evidence="2">
    <location>
        <begin position="120"/>
        <end position="137"/>
    </location>
</feature>
<feature type="region of interest" description="Disordered" evidence="2">
    <location>
        <begin position="237"/>
        <end position="257"/>
    </location>
</feature>
<feature type="region of interest" description="Disordered" evidence="2">
    <location>
        <begin position="332"/>
        <end position="358"/>
    </location>
</feature>
<organism evidence="4 5">
    <name type="scientific">Steinernema carpocapsae</name>
    <name type="common">Entomopathogenic nematode</name>
    <dbReference type="NCBI Taxonomy" id="34508"/>
    <lineage>
        <taxon>Eukaryota</taxon>
        <taxon>Metazoa</taxon>
        <taxon>Ecdysozoa</taxon>
        <taxon>Nematoda</taxon>
        <taxon>Chromadorea</taxon>
        <taxon>Rhabditida</taxon>
        <taxon>Tylenchina</taxon>
        <taxon>Panagrolaimomorpha</taxon>
        <taxon>Strongyloidoidea</taxon>
        <taxon>Steinernematidae</taxon>
        <taxon>Steinernema</taxon>
    </lineage>
</organism>
<reference evidence="4 5" key="1">
    <citation type="journal article" date="2015" name="Genome Biol.">
        <title>Comparative genomics of Steinernema reveals deeply conserved gene regulatory networks.</title>
        <authorList>
            <person name="Dillman A.R."/>
            <person name="Macchietto M."/>
            <person name="Porter C.F."/>
            <person name="Rogers A."/>
            <person name="Williams B."/>
            <person name="Antoshechkin I."/>
            <person name="Lee M.M."/>
            <person name="Goodwin Z."/>
            <person name="Lu X."/>
            <person name="Lewis E.E."/>
            <person name="Goodrich-Blair H."/>
            <person name="Stock S.P."/>
            <person name="Adams B.J."/>
            <person name="Sternberg P.W."/>
            <person name="Mortazavi A."/>
        </authorList>
    </citation>
    <scope>NUCLEOTIDE SEQUENCE [LARGE SCALE GENOMIC DNA]</scope>
    <source>
        <strain evidence="4 5">ALL</strain>
    </source>
</reference>
<feature type="domain" description="PRP28/DDX23-like helical" evidence="3">
    <location>
        <begin position="182"/>
        <end position="266"/>
    </location>
</feature>
<feature type="compositionally biased region" description="Basic and acidic residues" evidence="2">
    <location>
        <begin position="138"/>
        <end position="160"/>
    </location>
</feature>
<comment type="catalytic activity">
    <reaction evidence="1">
        <text>ATP + H2O = ADP + phosphate + H(+)</text>
        <dbReference type="Rhea" id="RHEA:13065"/>
        <dbReference type="ChEBI" id="CHEBI:15377"/>
        <dbReference type="ChEBI" id="CHEBI:15378"/>
        <dbReference type="ChEBI" id="CHEBI:30616"/>
        <dbReference type="ChEBI" id="CHEBI:43474"/>
        <dbReference type="ChEBI" id="CHEBI:456216"/>
        <dbReference type="EC" id="3.6.4.13"/>
    </reaction>
</comment>
<dbReference type="OrthoDB" id="196131at2759"/>
<feature type="compositionally biased region" description="Basic and acidic residues" evidence="2">
    <location>
        <begin position="50"/>
        <end position="119"/>
    </location>
</feature>
<dbReference type="InterPro" id="IPR057479">
    <property type="entry name" value="PRP28/DDX23-like_helical"/>
</dbReference>
<comment type="caution">
    <text evidence="4">The sequence shown here is derived from an EMBL/GenBank/DDBJ whole genome shotgun (WGS) entry which is preliminary data.</text>
</comment>
<gene>
    <name evidence="4" type="ORF">L596_017275</name>
</gene>
<accession>A0A4U5N168</accession>
<keyword evidence="5" id="KW-1185">Reference proteome</keyword>
<evidence type="ECO:0000256" key="2">
    <source>
        <dbReference type="SAM" id="MobiDB-lite"/>
    </source>
</evidence>
<dbReference type="InterPro" id="IPR027417">
    <property type="entry name" value="P-loop_NTPase"/>
</dbReference>
<protein>
    <recommendedName>
        <fullName evidence="3">PRP28/DDX23-like helical domain-containing protein</fullName>
    </recommendedName>
</protein>
<evidence type="ECO:0000259" key="3">
    <source>
        <dbReference type="Pfam" id="PF25430"/>
    </source>
</evidence>
<dbReference type="STRING" id="34508.A0A4U5N168"/>
<sequence>MTTTARPEPLAIDELLAKKKAEAEAEAKPKFLTKAERQALAIQKREEEVARQRAAQKKIEEKREAFAREAKKAESSGRDRDREHERMRDRDRRDDRRDHGRDHGREHGRDHGRDRGDRDRRRRSRSRSRSPRRRSRSPRGESTRDREQGKDSEKAADAIKQRYLGAQKEKRKRGRRLHERKFIFDWDTTEDTSNDYDKLYRDRHEVQFFGRGLIAGVDVGAQKKVKSEFYLKHMEERRTHEEQDKEDMRQEQLRKKQKKEEWDDRHWKQKPLDEMQDRDWRIFREDFNIVIKGGKLPKPIRYWEEAGLPKEVVDVIYKVGYKKPPNLPVLGAHTDSTPGHPYRPSEPRHYRRSRNRIW</sequence>
<name>A0A4U5N168_STECR</name>
<feature type="region of interest" description="Disordered" evidence="2">
    <location>
        <begin position="50"/>
        <end position="176"/>
    </location>
</feature>
<dbReference type="Gene3D" id="3.40.50.300">
    <property type="entry name" value="P-loop containing nucleotide triphosphate hydrolases"/>
    <property type="match status" value="1"/>
</dbReference>
<dbReference type="Proteomes" id="UP000298663">
    <property type="component" value="Unassembled WGS sequence"/>
</dbReference>
<dbReference type="EMBL" id="AZBU02000005">
    <property type="protein sequence ID" value="TKR76079.1"/>
    <property type="molecule type" value="Genomic_DNA"/>
</dbReference>
<dbReference type="GO" id="GO:0003724">
    <property type="term" value="F:RNA helicase activity"/>
    <property type="evidence" value="ECO:0007669"/>
    <property type="project" value="UniProtKB-EC"/>
</dbReference>